<organism evidence="1 2">
    <name type="scientific">Janibacter cremeus</name>
    <dbReference type="NCBI Taxonomy" id="1285192"/>
    <lineage>
        <taxon>Bacteria</taxon>
        <taxon>Bacillati</taxon>
        <taxon>Actinomycetota</taxon>
        <taxon>Actinomycetes</taxon>
        <taxon>Micrococcales</taxon>
        <taxon>Intrasporangiaceae</taxon>
        <taxon>Janibacter</taxon>
    </lineage>
</organism>
<keyword evidence="2" id="KW-1185">Reference proteome</keyword>
<name>A0A852VLK9_9MICO</name>
<reference evidence="1 2" key="1">
    <citation type="submission" date="2020-07" db="EMBL/GenBank/DDBJ databases">
        <title>Sequencing the genomes of 1000 actinobacteria strains.</title>
        <authorList>
            <person name="Klenk H.-P."/>
        </authorList>
    </citation>
    <scope>NUCLEOTIDE SEQUENCE [LARGE SCALE GENOMIC DNA]</scope>
    <source>
        <strain evidence="1 2">DSM 26154</strain>
    </source>
</reference>
<dbReference type="Proteomes" id="UP000554054">
    <property type="component" value="Unassembled WGS sequence"/>
</dbReference>
<accession>A0A852VLK9</accession>
<proteinExistence type="predicted"/>
<gene>
    <name evidence="1" type="ORF">BJY20_000358</name>
</gene>
<dbReference type="EMBL" id="JACCAE010000001">
    <property type="protein sequence ID" value="NYF96966.1"/>
    <property type="molecule type" value="Genomic_DNA"/>
</dbReference>
<comment type="caution">
    <text evidence="1">The sequence shown here is derived from an EMBL/GenBank/DDBJ whole genome shotgun (WGS) entry which is preliminary data.</text>
</comment>
<evidence type="ECO:0000313" key="2">
    <source>
        <dbReference type="Proteomes" id="UP000554054"/>
    </source>
</evidence>
<sequence>MQDFEVVSQGEGEYEVSVETGEGAVALTLLLGEAEDSSDGLLGPDESTARATIQYLLQHQDAQDLPQYIDIEEVLAAYPDAGEEIGSLRE</sequence>
<protein>
    <submittedName>
        <fullName evidence="1">Uncharacterized protein</fullName>
    </submittedName>
</protein>
<dbReference type="RefSeq" id="WP_185989956.1">
    <property type="nucleotide sequence ID" value="NZ_JACCAE010000001.1"/>
</dbReference>
<dbReference type="AlphaFoldDB" id="A0A852VLK9"/>
<evidence type="ECO:0000313" key="1">
    <source>
        <dbReference type="EMBL" id="NYF96966.1"/>
    </source>
</evidence>